<name>A0ABS3YEA3_9BACT</name>
<accession>A0ABS3YEA3</accession>
<evidence type="ECO:0000313" key="1">
    <source>
        <dbReference type="EMBL" id="MBO9153001.1"/>
    </source>
</evidence>
<proteinExistence type="predicted"/>
<protein>
    <recommendedName>
        <fullName evidence="3">Plasmid replication protein RepL domain-containing protein</fullName>
    </recommendedName>
</protein>
<dbReference type="RefSeq" id="WP_209145977.1">
    <property type="nucleotide sequence ID" value="NZ_JAGHKP010000002.1"/>
</dbReference>
<gene>
    <name evidence="1" type="ORF">J7I43_12310</name>
</gene>
<comment type="caution">
    <text evidence="1">The sequence shown here is derived from an EMBL/GenBank/DDBJ whole genome shotgun (WGS) entry which is preliminary data.</text>
</comment>
<dbReference type="EMBL" id="JAGHKP010000002">
    <property type="protein sequence ID" value="MBO9153001.1"/>
    <property type="molecule type" value="Genomic_DNA"/>
</dbReference>
<evidence type="ECO:0000313" key="2">
    <source>
        <dbReference type="Proteomes" id="UP000679126"/>
    </source>
</evidence>
<reference evidence="2" key="1">
    <citation type="submission" date="2021-03" db="EMBL/GenBank/DDBJ databases">
        <title>Assistant Professor.</title>
        <authorList>
            <person name="Huq M.A."/>
        </authorList>
    </citation>
    <scope>NUCLEOTIDE SEQUENCE [LARGE SCALE GENOMIC DNA]</scope>
    <source>
        <strain evidence="2">MAH-28</strain>
    </source>
</reference>
<keyword evidence="2" id="KW-1185">Reference proteome</keyword>
<organism evidence="1 2">
    <name type="scientific">Chitinophaga chungangae</name>
    <dbReference type="NCBI Taxonomy" id="2821488"/>
    <lineage>
        <taxon>Bacteria</taxon>
        <taxon>Pseudomonadati</taxon>
        <taxon>Bacteroidota</taxon>
        <taxon>Chitinophagia</taxon>
        <taxon>Chitinophagales</taxon>
        <taxon>Chitinophagaceae</taxon>
        <taxon>Chitinophaga</taxon>
    </lineage>
</organism>
<sequence>MNSNPTHAGNELPVPDQEQGGFDLRYYDLDFSFNPLARDIHLFESKPAKMGKHWIQIDVDECSKVFTSPAATFHHVMKLEPCAKELFLWILYRLKYDTDLIRITEKRVSKDCGLKGNTFRKAINRLVEAKIIARVSDSGRSTPESKTENYWLFWINPHVMFKGGRYSFYRKNGIYNRDNVISSYDQSEAFPPKS</sequence>
<evidence type="ECO:0008006" key="3">
    <source>
        <dbReference type="Google" id="ProtNLM"/>
    </source>
</evidence>
<dbReference type="Proteomes" id="UP000679126">
    <property type="component" value="Unassembled WGS sequence"/>
</dbReference>